<dbReference type="Proteomes" id="UP001165289">
    <property type="component" value="Unassembled WGS sequence"/>
</dbReference>
<keyword evidence="4" id="KW-0732">Signal</keyword>
<evidence type="ECO:0000313" key="5">
    <source>
        <dbReference type="EMBL" id="KAI6653574.1"/>
    </source>
</evidence>
<accession>A0AAV7JYP2</accession>
<keyword evidence="3" id="KW-0472">Membrane</keyword>
<feature type="transmembrane region" description="Helical" evidence="3">
    <location>
        <begin position="595"/>
        <end position="613"/>
    </location>
</feature>
<name>A0AAV7JYP2_9METZ</name>
<evidence type="ECO:0000313" key="6">
    <source>
        <dbReference type="Proteomes" id="UP001165289"/>
    </source>
</evidence>
<dbReference type="PANTHER" id="PTHR11371">
    <property type="entry name" value="DEOXYRIBONUCLEASE"/>
    <property type="match status" value="1"/>
</dbReference>
<reference evidence="5 6" key="1">
    <citation type="journal article" date="2023" name="BMC Biol.">
        <title>The compact genome of the sponge Oopsacas minuta (Hexactinellida) is lacking key metazoan core genes.</title>
        <authorList>
            <person name="Santini S."/>
            <person name="Schenkelaars Q."/>
            <person name="Jourda C."/>
            <person name="Duchesne M."/>
            <person name="Belahbib H."/>
            <person name="Rocher C."/>
            <person name="Selva M."/>
            <person name="Riesgo A."/>
            <person name="Vervoort M."/>
            <person name="Leys S.P."/>
            <person name="Kodjabachian L."/>
            <person name="Le Bivic A."/>
            <person name="Borchiellini C."/>
            <person name="Claverie J.M."/>
            <person name="Renard E."/>
        </authorList>
    </citation>
    <scope>NUCLEOTIDE SEQUENCE [LARGE SCALE GENOMIC DNA]</scope>
    <source>
        <strain evidence="5">SPO-2</strain>
    </source>
</reference>
<keyword evidence="6" id="KW-1185">Reference proteome</keyword>
<evidence type="ECO:0000256" key="4">
    <source>
        <dbReference type="SAM" id="SignalP"/>
    </source>
</evidence>
<evidence type="ECO:0008006" key="7">
    <source>
        <dbReference type="Google" id="ProtNLM"/>
    </source>
</evidence>
<evidence type="ECO:0000256" key="2">
    <source>
        <dbReference type="ARBA" id="ARBA00022801"/>
    </source>
</evidence>
<proteinExistence type="predicted"/>
<keyword evidence="2" id="KW-0378">Hydrolase</keyword>
<feature type="signal peptide" evidence="4">
    <location>
        <begin position="1"/>
        <end position="16"/>
    </location>
</feature>
<dbReference type="GO" id="GO:0004530">
    <property type="term" value="F:deoxyribonuclease I activity"/>
    <property type="evidence" value="ECO:0007669"/>
    <property type="project" value="TreeGrafter"/>
</dbReference>
<dbReference type="PANTHER" id="PTHR11371:SF31">
    <property type="entry name" value="EXTRACELLULAR NUCLEASE"/>
    <property type="match status" value="1"/>
</dbReference>
<dbReference type="GO" id="GO:0006308">
    <property type="term" value="P:DNA catabolic process"/>
    <property type="evidence" value="ECO:0007669"/>
    <property type="project" value="InterPro"/>
</dbReference>
<keyword evidence="3" id="KW-1133">Transmembrane helix</keyword>
<evidence type="ECO:0000256" key="3">
    <source>
        <dbReference type="SAM" id="Phobius"/>
    </source>
</evidence>
<dbReference type="SUPFAM" id="SSF56219">
    <property type="entry name" value="DNase I-like"/>
    <property type="match status" value="2"/>
</dbReference>
<feature type="chain" id="PRO_5043372671" description="Endonuclease/exonuclease/phosphatase domain-containing protein" evidence="4">
    <location>
        <begin position="17"/>
        <end position="614"/>
    </location>
</feature>
<dbReference type="GO" id="GO:0005634">
    <property type="term" value="C:nucleus"/>
    <property type="evidence" value="ECO:0007669"/>
    <property type="project" value="TreeGrafter"/>
</dbReference>
<dbReference type="SMART" id="SM00476">
    <property type="entry name" value="DNaseIc"/>
    <property type="match status" value="2"/>
</dbReference>
<keyword evidence="3" id="KW-0812">Transmembrane</keyword>
<sequence>MAKVVCLLFLLSAIFSFSPSNSTNSPCNPLYIAAFNIRIFGVTKASKSDVMSVLANITLRYDVMLVQEIRDSSMTAIYQLLNLVNSRVTDGDVYNIEISERTGRTSSKEQYCFFYRTSRVSVVNTHQYNDSVNDYFEREPFSVLFEHNCSMSVCEKFWLQAIHTKPTEAISEINSLYLYSFPATSSVFNSSQGLVLGDLNGDCSYVSDSAALTLQFELDSNFTFLFSKGDIDTTLSSTHCTYDNFVIPSNMAQFIPTDSPKIFDFMTYYGLTQDFAEDVSDHYPIELRLDLEKCSAATTMEPTTDPDLLINNCSILRIAAFNIRIFGVTKASKSDVMSVLANITLRYDVMLVQEIRDSSMTAIYQLLNLVNSRVTDGDVYNIEISERTGRTSSKEQYCFFYRTSRVSVVNTHQYNDSVNDYFEREPFSVLFEHNCSMSVCEKFWLQAIHTKPTEAISEINSLYLYSFPATSSVFNSSQGLVLGDLNGDCSYVSDSAALTLQFELDSNFTFLFNKGDIDTTLSSTHCTYDNFVIHNDLMMFLIPDSIKVFNIMTSFGLSQDFAAQVSDHHPIELELEFKCQDNIQVMNTTNSLAELSMLFTLFICFTFSIFSIIC</sequence>
<dbReference type="GO" id="GO:0003677">
    <property type="term" value="F:DNA binding"/>
    <property type="evidence" value="ECO:0007669"/>
    <property type="project" value="TreeGrafter"/>
</dbReference>
<dbReference type="EMBL" id="JAKMXF010000266">
    <property type="protein sequence ID" value="KAI6653574.1"/>
    <property type="molecule type" value="Genomic_DNA"/>
</dbReference>
<organism evidence="5 6">
    <name type="scientific">Oopsacas minuta</name>
    <dbReference type="NCBI Taxonomy" id="111878"/>
    <lineage>
        <taxon>Eukaryota</taxon>
        <taxon>Metazoa</taxon>
        <taxon>Porifera</taxon>
        <taxon>Hexactinellida</taxon>
        <taxon>Hexasterophora</taxon>
        <taxon>Lyssacinosida</taxon>
        <taxon>Leucopsacidae</taxon>
        <taxon>Oopsacas</taxon>
    </lineage>
</organism>
<evidence type="ECO:0000256" key="1">
    <source>
        <dbReference type="ARBA" id="ARBA00022722"/>
    </source>
</evidence>
<dbReference type="Gene3D" id="3.60.10.10">
    <property type="entry name" value="Endonuclease/exonuclease/phosphatase"/>
    <property type="match status" value="2"/>
</dbReference>
<dbReference type="InterPro" id="IPR036691">
    <property type="entry name" value="Endo/exonu/phosph_ase_sf"/>
</dbReference>
<protein>
    <recommendedName>
        <fullName evidence="7">Endonuclease/exonuclease/phosphatase domain-containing protein</fullName>
    </recommendedName>
</protein>
<dbReference type="InterPro" id="IPR016202">
    <property type="entry name" value="DNase_I"/>
</dbReference>
<gene>
    <name evidence="5" type="ORF">LOD99_3469</name>
</gene>
<dbReference type="AlphaFoldDB" id="A0AAV7JYP2"/>
<dbReference type="PRINTS" id="PR00130">
    <property type="entry name" value="DNASEI"/>
</dbReference>
<comment type="caution">
    <text evidence="5">The sequence shown here is derived from an EMBL/GenBank/DDBJ whole genome shotgun (WGS) entry which is preliminary data.</text>
</comment>
<keyword evidence="1" id="KW-0540">Nuclease</keyword>